<dbReference type="AlphaFoldDB" id="A0A392PVD6"/>
<feature type="region of interest" description="Disordered" evidence="1">
    <location>
        <begin position="50"/>
        <end position="70"/>
    </location>
</feature>
<dbReference type="EMBL" id="LXQA010099162">
    <property type="protein sequence ID" value="MCI16051.1"/>
    <property type="molecule type" value="Genomic_DNA"/>
</dbReference>
<evidence type="ECO:0000313" key="2">
    <source>
        <dbReference type="EMBL" id="MCI16051.1"/>
    </source>
</evidence>
<comment type="caution">
    <text evidence="2">The sequence shown here is derived from an EMBL/GenBank/DDBJ whole genome shotgun (WGS) entry which is preliminary data.</text>
</comment>
<reference evidence="2 3" key="1">
    <citation type="journal article" date="2018" name="Front. Plant Sci.">
        <title>Red Clover (Trifolium pratense) and Zigzag Clover (T. medium) - A Picture of Genomic Similarities and Differences.</title>
        <authorList>
            <person name="Dluhosova J."/>
            <person name="Istvanek J."/>
            <person name="Nedelnik J."/>
            <person name="Repkova J."/>
        </authorList>
    </citation>
    <scope>NUCLEOTIDE SEQUENCE [LARGE SCALE GENOMIC DNA]</scope>
    <source>
        <strain evidence="3">cv. 10/8</strain>
        <tissue evidence="2">Leaf</tissue>
    </source>
</reference>
<dbReference type="Proteomes" id="UP000265520">
    <property type="component" value="Unassembled WGS sequence"/>
</dbReference>
<evidence type="ECO:0000256" key="1">
    <source>
        <dbReference type="SAM" id="MobiDB-lite"/>
    </source>
</evidence>
<evidence type="ECO:0000313" key="3">
    <source>
        <dbReference type="Proteomes" id="UP000265520"/>
    </source>
</evidence>
<sequence>MAHCAGLSDSSRRCSARCALRRVEWRVAPSRFEAEIVFWKLRVTQGSVARRADESGNTQKGLWKGRVAQG</sequence>
<protein>
    <submittedName>
        <fullName evidence="2">Uncharacterized protein</fullName>
    </submittedName>
</protein>
<accession>A0A392PVD6</accession>
<name>A0A392PVD6_9FABA</name>
<keyword evidence="3" id="KW-1185">Reference proteome</keyword>
<proteinExistence type="predicted"/>
<organism evidence="2 3">
    <name type="scientific">Trifolium medium</name>
    <dbReference type="NCBI Taxonomy" id="97028"/>
    <lineage>
        <taxon>Eukaryota</taxon>
        <taxon>Viridiplantae</taxon>
        <taxon>Streptophyta</taxon>
        <taxon>Embryophyta</taxon>
        <taxon>Tracheophyta</taxon>
        <taxon>Spermatophyta</taxon>
        <taxon>Magnoliopsida</taxon>
        <taxon>eudicotyledons</taxon>
        <taxon>Gunneridae</taxon>
        <taxon>Pentapetalae</taxon>
        <taxon>rosids</taxon>
        <taxon>fabids</taxon>
        <taxon>Fabales</taxon>
        <taxon>Fabaceae</taxon>
        <taxon>Papilionoideae</taxon>
        <taxon>50 kb inversion clade</taxon>
        <taxon>NPAAA clade</taxon>
        <taxon>Hologalegina</taxon>
        <taxon>IRL clade</taxon>
        <taxon>Trifolieae</taxon>
        <taxon>Trifolium</taxon>
    </lineage>
</organism>